<dbReference type="Proteomes" id="UP000221286">
    <property type="component" value="Segment"/>
</dbReference>
<proteinExistence type="predicted"/>
<evidence type="ECO:0000313" key="2">
    <source>
        <dbReference type="Proteomes" id="UP000221286"/>
    </source>
</evidence>
<gene>
    <name evidence="1" type="ORF">SERPOUNCE_19</name>
</gene>
<keyword evidence="2" id="KW-1185">Reference proteome</keyword>
<accession>A0A1X9SHJ7</accession>
<dbReference type="EMBL" id="KY947509">
    <property type="protein sequence ID" value="ARQ95554.1"/>
    <property type="molecule type" value="Genomic_DNA"/>
</dbReference>
<evidence type="ECO:0000313" key="1">
    <source>
        <dbReference type="EMBL" id="ARQ95554.1"/>
    </source>
</evidence>
<sequence>MDDLVEALEKDLDRIENEIIKLIEAIEDKPFVNGKMVAEYLKITIRR</sequence>
<organism evidence="1 2">
    <name type="scientific">Bacillus phage SerPounce</name>
    <dbReference type="NCBI Taxonomy" id="1983413"/>
    <lineage>
        <taxon>Viruses</taxon>
        <taxon>Duplodnaviria</taxon>
        <taxon>Heunggongvirae</taxon>
        <taxon>Uroviricota</taxon>
        <taxon>Caudoviricetes</taxon>
        <taxon>Salasmaviridae</taxon>
        <taxon>Northropvirinae</taxon>
        <taxon>Claudivirus</taxon>
        <taxon>Claudivirus serpounce</taxon>
    </lineage>
</organism>
<reference evidence="2" key="1">
    <citation type="submission" date="2017-04" db="EMBL/GenBank/DDBJ databases">
        <authorList>
            <person name="Abille Z."/>
            <person name="Afsharjavan R."/>
            <person name="Alms C.E."/>
            <person name="Anil A."/>
            <person name="Azuma E.A."/>
            <person name="Boateng D."/>
            <person name="Bowden K.V."/>
            <person name="Bui Q."/>
            <person name="Callaghan K.D."/>
            <person name="Canova P.N."/>
            <person name="Carter A.-G.V."/>
            <person name="Carty B."/>
            <person name="Choudhary A."/>
            <person name="Chugh K."/>
            <person name="Clark C.B."/>
            <person name="Clark J."/>
            <person name="Cortez R."/>
            <person name="Dalwadi R.M."/>
            <person name="Daou G."/>
            <person name="Das M."/>
            <person name="Dasari S."/>
            <person name="Davis E.H."/>
            <person name="Defreitas N."/>
            <person name="Demirji J."/>
            <person name="Endres C."/>
            <person name="Fakhar S."/>
            <person name="Feeley N."/>
            <person name="Flores D.C."/>
            <person name="Fowler A.R."/>
            <person name="George T."/>
            <person name="Greis H.L."/>
            <person name="Groleau D.L."/>
            <person name="Gulati J.K."/>
            <person name="Guzman W."/>
            <person name="Hallworth A.N."/>
            <person name="Hariri A."/>
            <person name="Haya V.N."/>
            <person name="Hoffman A.K."/>
            <person name="Horne B."/>
            <person name="Howard T."/>
            <person name="Iglesia A.J."/>
            <person name="Ijezie O.D."/>
            <person name="Incognito N.A."/>
            <person name="Inen J.A."/>
            <person name="Jaiswal A."/>
            <person name="Jezek R.A."/>
            <person name="Kawa A.C."/>
            <person name="Khan F."/>
            <person name="Khin A.C."/>
            <person name="Knapo J."/>
            <person name="Kong A.S."/>
            <person name="Le B.Q."/>
            <person name="Le Q.M."/>
            <person name="Le T.-H.M."/>
            <person name="Lee M."/>
            <person name="Lockwood J.L."/>
            <person name="Loto-Rojas G.S."/>
            <person name="Mantzavinos A."/>
            <person name="Martinez D.R."/>
            <person name="Meadows A.R."/>
            <person name="Mehr S."/>
            <person name="Mellon M.N."/>
            <person name="Memon S."/>
            <person name="Miller B."/>
            <person name="Min S."/>
            <person name="Mitchell L.M."/>
            <person name="Mohamed I.R."/>
            <person name="Mohammed F.O."/>
            <person name="More S."/>
            <person name="Muntaha S."/>
            <person name="Nadeem I."/>
            <person name="Ndjeumen-Njinguet A.S."/>
            <person name="Ng P."/>
            <person name="Ngu V.E."/>
            <person name="Nguyen B.N."/>
            <person name="OHern C.T."/>
            <person name="Oboh U.S."/>
            <person name="Pagano C.W."/>
            <person name="Panakal P.R."/>
            <person name="Park D.A."/>
            <person name="Parsana D."/>
            <person name="Patel P."/>
            <person name="Patel V.S."/>
            <person name="Patwardhan V.M."/>
            <person name="Pawar S.D."/>
            <person name="Payne V.R."/>
            <person name="Petricel I.M."/>
            <person name="Phillips C."/>
            <person name="Puglisi K.M."/>
            <person name="Ramaprasad G."/>
            <person name="Raza A.S."/>
            <person name="Rivera-Oven A.G."/>
            <person name="Robins E."/>
            <person name="Roeun D.C."/>
            <person name="Rostovtseva N."/>
            <person name="Sadat M."/>
            <person name="Seas A."/>
            <person name="So E.J."/>
            <person name="Sogbesan C."/>
            <person name="Strumsky L.A."/>
            <person name="Sun J.L."/>
            <person name="Sutherland H.J."/>
            <person name="Tchakounte I."/>
            <person name="Tewell J.R."/>
            <person name="Thapa D.J."/>
            <person name="Tkach Y."/>
            <person name="Tran C.D."/>
            <person name="Tran V."/>
            <person name="Vithayathil T."/>
            <person name="Vivekanandan A."/>
            <person name="Wang S.R."/>
            <person name="White E."/>
            <person name="Yang A.L."/>
            <person name="Ye D.T."/>
            <person name="Yirenkyi M."/>
            <person name="Zarb J.S."/>
            <person name="Zhang S."/>
            <person name="Zhou M.T."/>
            <person name="Cao A."/>
            <person name="Nguyen K.M."/>
            <person name="Patel K."/>
            <person name="Patel P."/>
            <person name="Pennington E."/>
            <person name="Sendze O."/>
            <person name="Zahangir S."/>
            <person name="Correa-Mendez M."/>
            <person name="Fabian M.F."/>
            <person name="Liu S."/>
            <person name="Jethmalani Y."/>
            <person name="Nunn R."/>
            <person name="Prakash A."/>
            <person name="Louise T."/>
            <person name="Johnson A."/>
            <person name="Erill I."/>
            <person name="Caruso S.M."/>
        </authorList>
    </citation>
    <scope>NUCLEOTIDE SEQUENCE [LARGE SCALE GENOMIC DNA]</scope>
</reference>
<protein>
    <submittedName>
        <fullName evidence="1">Uncharacterized protein</fullName>
    </submittedName>
</protein>
<name>A0A1X9SHJ7_9CAUD</name>